<evidence type="ECO:0000256" key="2">
    <source>
        <dbReference type="ARBA" id="ARBA00022741"/>
    </source>
</evidence>
<evidence type="ECO:0000256" key="7">
    <source>
        <dbReference type="SAM" id="MobiDB-lite"/>
    </source>
</evidence>
<sequence>MDVIQHHYPCFSSAPMKWFRMKVLGRGSYGTVHLAMATTNSTGNSSSGFMAVKSAVIEKSSSLMKEADILQEFVDCPEVVRGLGFDISYEGGLWFYNLLMEMILRGLRYIHEKGYVHCDLKPENILVFSSPNDTSKSVKITDFGLSKIPGDLNELMIKRYDFRGTPLYMSPESFLVGEIKGGLDIWSLGCVVVEMISGRPAWDCTGGMDDLVIQIATESPNIPETMSKIGKDFLRRCFAWDPTERWTAQMLLHHPFLLETEAPLPCTTTALGFSVSKKLPPPPGFGPISKRSSLPKTLPPPGFESISRKPTFRKNLPPPPGFSSRRILA</sequence>
<evidence type="ECO:0000313" key="9">
    <source>
        <dbReference type="EMBL" id="KAE8038037.1"/>
    </source>
</evidence>
<keyword evidence="3" id="KW-0418">Kinase</keyword>
<dbReference type="SMART" id="SM00220">
    <property type="entry name" value="S_TKc"/>
    <property type="match status" value="1"/>
</dbReference>
<dbReference type="GO" id="GO:0004674">
    <property type="term" value="F:protein serine/threonine kinase activity"/>
    <property type="evidence" value="ECO:0007669"/>
    <property type="project" value="UniProtKB-KW"/>
</dbReference>
<evidence type="ECO:0000256" key="4">
    <source>
        <dbReference type="ARBA" id="ARBA00022840"/>
    </source>
</evidence>
<evidence type="ECO:0000256" key="1">
    <source>
        <dbReference type="ARBA" id="ARBA00022679"/>
    </source>
</evidence>
<dbReference type="Pfam" id="PF00069">
    <property type="entry name" value="Pkinase"/>
    <property type="match status" value="1"/>
</dbReference>
<protein>
    <recommendedName>
        <fullName evidence="8">Protein kinase domain-containing protein</fullName>
    </recommendedName>
</protein>
<accession>A0A660KNQ0</accession>
<dbReference type="PANTHER" id="PTHR48011">
    <property type="entry name" value="CCR4-NOT TRANSCRIPTIONAL COMPLEX SUBUNIT CAF120-RELATED"/>
    <property type="match status" value="1"/>
</dbReference>
<keyword evidence="10" id="KW-1185">Reference proteome</keyword>
<dbReference type="InterPro" id="IPR052751">
    <property type="entry name" value="Plant_MAPKKK"/>
</dbReference>
<evidence type="ECO:0000313" key="10">
    <source>
        <dbReference type="Proteomes" id="UP000327013"/>
    </source>
</evidence>
<dbReference type="PANTHER" id="PTHR48011:SF51">
    <property type="entry name" value="PROTEIN KINASE SUPERFAMILY PROTEIN"/>
    <property type="match status" value="1"/>
</dbReference>
<dbReference type="InterPro" id="IPR000719">
    <property type="entry name" value="Prot_kinase_dom"/>
</dbReference>
<dbReference type="Gene3D" id="3.30.200.20">
    <property type="entry name" value="Phosphorylase Kinase, domain 1"/>
    <property type="match status" value="1"/>
</dbReference>
<evidence type="ECO:0000256" key="6">
    <source>
        <dbReference type="RuleBase" id="RU000304"/>
    </source>
</evidence>
<dbReference type="InterPro" id="IPR011009">
    <property type="entry name" value="Kinase-like_dom_sf"/>
</dbReference>
<feature type="binding site" evidence="5">
    <location>
        <position position="53"/>
    </location>
    <ligand>
        <name>ATP</name>
        <dbReference type="ChEBI" id="CHEBI:30616"/>
    </ligand>
</feature>
<evidence type="ECO:0000256" key="5">
    <source>
        <dbReference type="PROSITE-ProRule" id="PRU10141"/>
    </source>
</evidence>
<evidence type="ECO:0000256" key="3">
    <source>
        <dbReference type="ARBA" id="ARBA00022777"/>
    </source>
</evidence>
<keyword evidence="2 5" id="KW-0547">Nucleotide-binding</keyword>
<gene>
    <name evidence="9" type="ORF">FH972_010583</name>
</gene>
<feature type="region of interest" description="Disordered" evidence="7">
    <location>
        <begin position="284"/>
        <end position="329"/>
    </location>
</feature>
<keyword evidence="4 5" id="KW-0067">ATP-binding</keyword>
<dbReference type="EMBL" id="CM017324">
    <property type="protein sequence ID" value="KAE8038037.1"/>
    <property type="molecule type" value="Genomic_DNA"/>
</dbReference>
<dbReference type="GO" id="GO:0005524">
    <property type="term" value="F:ATP binding"/>
    <property type="evidence" value="ECO:0007669"/>
    <property type="project" value="UniProtKB-UniRule"/>
</dbReference>
<dbReference type="PROSITE" id="PS00108">
    <property type="entry name" value="PROTEIN_KINASE_ST"/>
    <property type="match status" value="1"/>
</dbReference>
<dbReference type="SUPFAM" id="SSF56112">
    <property type="entry name" value="Protein kinase-like (PK-like)"/>
    <property type="match status" value="1"/>
</dbReference>
<dbReference type="OrthoDB" id="25592at2759"/>
<keyword evidence="6" id="KW-0723">Serine/threonine-protein kinase</keyword>
<dbReference type="InterPro" id="IPR017441">
    <property type="entry name" value="Protein_kinase_ATP_BS"/>
</dbReference>
<dbReference type="PROSITE" id="PS00107">
    <property type="entry name" value="PROTEIN_KINASE_ATP"/>
    <property type="match status" value="1"/>
</dbReference>
<dbReference type="Gene3D" id="1.10.510.10">
    <property type="entry name" value="Transferase(Phosphotransferase) domain 1"/>
    <property type="match status" value="1"/>
</dbReference>
<reference evidence="9 10" key="1">
    <citation type="submission" date="2019-06" db="EMBL/GenBank/DDBJ databases">
        <title>A chromosomal-level reference genome of Carpinus fangiana (Coryloideae, Betulaceae).</title>
        <authorList>
            <person name="Yang X."/>
            <person name="Wang Z."/>
            <person name="Zhang L."/>
            <person name="Hao G."/>
            <person name="Liu J."/>
            <person name="Yang Y."/>
        </authorList>
    </citation>
    <scope>NUCLEOTIDE SEQUENCE [LARGE SCALE GENOMIC DNA]</scope>
    <source>
        <strain evidence="9">Cfa_2016G</strain>
        <tissue evidence="9">Leaf</tissue>
    </source>
</reference>
<proteinExistence type="inferred from homology"/>
<dbReference type="Proteomes" id="UP000327013">
    <property type="component" value="Chromosome 4"/>
</dbReference>
<organism evidence="9 10">
    <name type="scientific">Carpinus fangiana</name>
    <dbReference type="NCBI Taxonomy" id="176857"/>
    <lineage>
        <taxon>Eukaryota</taxon>
        <taxon>Viridiplantae</taxon>
        <taxon>Streptophyta</taxon>
        <taxon>Embryophyta</taxon>
        <taxon>Tracheophyta</taxon>
        <taxon>Spermatophyta</taxon>
        <taxon>Magnoliopsida</taxon>
        <taxon>eudicotyledons</taxon>
        <taxon>Gunneridae</taxon>
        <taxon>Pentapetalae</taxon>
        <taxon>rosids</taxon>
        <taxon>fabids</taxon>
        <taxon>Fagales</taxon>
        <taxon>Betulaceae</taxon>
        <taxon>Carpinus</taxon>
    </lineage>
</organism>
<dbReference type="AlphaFoldDB" id="A0A660KNQ0"/>
<dbReference type="InterPro" id="IPR008271">
    <property type="entry name" value="Ser/Thr_kinase_AS"/>
</dbReference>
<feature type="domain" description="Protein kinase" evidence="8">
    <location>
        <begin position="18"/>
        <end position="257"/>
    </location>
</feature>
<dbReference type="GO" id="GO:0007165">
    <property type="term" value="P:signal transduction"/>
    <property type="evidence" value="ECO:0007669"/>
    <property type="project" value="TreeGrafter"/>
</dbReference>
<dbReference type="PROSITE" id="PS50011">
    <property type="entry name" value="PROTEIN_KINASE_DOM"/>
    <property type="match status" value="1"/>
</dbReference>
<keyword evidence="1" id="KW-0808">Transferase</keyword>
<evidence type="ECO:0000259" key="8">
    <source>
        <dbReference type="PROSITE" id="PS50011"/>
    </source>
</evidence>
<comment type="similarity">
    <text evidence="6">Belongs to the protein kinase superfamily.</text>
</comment>
<name>A0A660KNQ0_9ROSI</name>